<dbReference type="KEGG" id="cgl:Cgl0884"/>
<dbReference type="STRING" id="196627.cg1006"/>
<protein>
    <submittedName>
        <fullName evidence="5">Acetyltransferases, including N-acetylases of ribosomal proteins</fullName>
        <ecNumber evidence="5">2.3.1.128</ecNumber>
    </submittedName>
</protein>
<dbReference type="RefSeq" id="WP_011265642.1">
    <property type="nucleotide sequence ID" value="NC_003450.3"/>
</dbReference>
<dbReference type="Gene3D" id="3.40.630.30">
    <property type="match status" value="1"/>
</dbReference>
<comment type="similarity">
    <text evidence="3">Belongs to the acetyltransferase family. RimJ subfamily.</text>
</comment>
<dbReference type="GO" id="GO:0008999">
    <property type="term" value="F:protein-N-terminal-alanine acetyltransferase activity"/>
    <property type="evidence" value="ECO:0007669"/>
    <property type="project" value="TreeGrafter"/>
</dbReference>
<dbReference type="Proteomes" id="UP000000582">
    <property type="component" value="Chromosome"/>
</dbReference>
<dbReference type="BioCyc" id="CORYNE:G18NG-10454-MONOMER"/>
<keyword evidence="1 5" id="KW-0808">Transferase</keyword>
<dbReference type="SUPFAM" id="SSF55729">
    <property type="entry name" value="Acyl-CoA N-acyltransferases (Nat)"/>
    <property type="match status" value="1"/>
</dbReference>
<dbReference type="eggNOG" id="COG1670">
    <property type="taxonomic scope" value="Bacteria"/>
</dbReference>
<sequence length="220" mass="24867">MRNAPSGPTHFRHPGWPESTQTVILPDGGRLRLRPLKRRDFRAWSDLRMRDKEFLKPVEPTVPTSWSEAHSRLSWWDNITYLMRAARKGTVVPMVIELDGRFVGQLTIGNIQHGGISDAWIGYWVSSAVTGRGIATAACALGVDHAFRRIGLHRLTATYLPSNPASGKVLGHSGFRPEGYLIRNLHIDGQWMDHHFVALLADEYSITAVERLTREGRLRR</sequence>
<dbReference type="Pfam" id="PF13302">
    <property type="entry name" value="Acetyltransf_3"/>
    <property type="match status" value="1"/>
</dbReference>
<evidence type="ECO:0000259" key="4">
    <source>
        <dbReference type="PROSITE" id="PS51186"/>
    </source>
</evidence>
<keyword evidence="5" id="KW-0687">Ribonucleoprotein</keyword>
<gene>
    <name evidence="5" type="ordered locus">Cgl0884</name>
</gene>
<dbReference type="OrthoDB" id="5242221at2"/>
<feature type="domain" description="N-acetyltransferase" evidence="4">
    <location>
        <begin position="31"/>
        <end position="197"/>
    </location>
</feature>
<dbReference type="HOGENOM" id="CLU_013985_40_0_11"/>
<dbReference type="PANTHER" id="PTHR43792:SF8">
    <property type="entry name" value="[RIBOSOMAL PROTEIN US5]-ALANINE N-ACETYLTRANSFERASE"/>
    <property type="match status" value="1"/>
</dbReference>
<dbReference type="PATRIC" id="fig|196627.13.peg.867"/>
<dbReference type="AlphaFoldDB" id="Q8NS02"/>
<evidence type="ECO:0000256" key="2">
    <source>
        <dbReference type="ARBA" id="ARBA00023315"/>
    </source>
</evidence>
<evidence type="ECO:0000256" key="1">
    <source>
        <dbReference type="ARBA" id="ARBA00022679"/>
    </source>
</evidence>
<evidence type="ECO:0000313" key="6">
    <source>
        <dbReference type="Proteomes" id="UP000000582"/>
    </source>
</evidence>
<proteinExistence type="inferred from homology"/>
<dbReference type="PANTHER" id="PTHR43792">
    <property type="entry name" value="GNAT FAMILY, PUTATIVE (AFU_ORTHOLOGUE AFUA_3G00765)-RELATED-RELATED"/>
    <property type="match status" value="1"/>
</dbReference>
<keyword evidence="5" id="KW-0689">Ribosomal protein</keyword>
<dbReference type="GO" id="GO:0005737">
    <property type="term" value="C:cytoplasm"/>
    <property type="evidence" value="ECO:0007669"/>
    <property type="project" value="TreeGrafter"/>
</dbReference>
<dbReference type="PROSITE" id="PS51186">
    <property type="entry name" value="GNAT"/>
    <property type="match status" value="1"/>
</dbReference>
<name>Q8NS02_CORGL</name>
<dbReference type="KEGG" id="cgb:cg1006"/>
<keyword evidence="2 5" id="KW-0012">Acyltransferase</keyword>
<accession>Q6M6R1</accession>
<dbReference type="EMBL" id="BA000036">
    <property type="protein sequence ID" value="BAB98277.1"/>
    <property type="molecule type" value="Genomic_DNA"/>
</dbReference>
<evidence type="ECO:0000256" key="3">
    <source>
        <dbReference type="ARBA" id="ARBA00038502"/>
    </source>
</evidence>
<evidence type="ECO:0000313" key="5">
    <source>
        <dbReference type="EMBL" id="BAB98277.1"/>
    </source>
</evidence>
<dbReference type="EC" id="2.3.1.128" evidence="5"/>
<dbReference type="GO" id="GO:0005840">
    <property type="term" value="C:ribosome"/>
    <property type="evidence" value="ECO:0007669"/>
    <property type="project" value="UniProtKB-KW"/>
</dbReference>
<accession>Q8NS02</accession>
<dbReference type="InterPro" id="IPR000182">
    <property type="entry name" value="GNAT_dom"/>
</dbReference>
<dbReference type="InterPro" id="IPR051531">
    <property type="entry name" value="N-acetyltransferase"/>
</dbReference>
<reference evidence="6" key="1">
    <citation type="journal article" date="2003" name="Appl. Microbiol. Biotechnol.">
        <title>The Corynebacterium glutamicum genome: features and impacts on biotechnological processes.</title>
        <authorList>
            <person name="Ikeda M."/>
            <person name="Nakagawa S."/>
        </authorList>
    </citation>
    <scope>NUCLEOTIDE SEQUENCE [LARGE SCALE GENOMIC DNA]</scope>
    <source>
        <strain evidence="6">ATCC 13032 / DSM 20300 / BCRC 11384 / JCM 1318 / LMG 3730 / NCIMB 10025</strain>
    </source>
</reference>
<keyword evidence="6" id="KW-1185">Reference proteome</keyword>
<organism evidence="5 6">
    <name type="scientific">Corynebacterium glutamicum (strain ATCC 13032 / DSM 20300 / JCM 1318 / BCRC 11384 / CCUG 27702 / LMG 3730 / NBRC 12168 / NCIMB 10025 / NRRL B-2784 / 534)</name>
    <dbReference type="NCBI Taxonomy" id="196627"/>
    <lineage>
        <taxon>Bacteria</taxon>
        <taxon>Bacillati</taxon>
        <taxon>Actinomycetota</taxon>
        <taxon>Actinomycetes</taxon>
        <taxon>Mycobacteriales</taxon>
        <taxon>Corynebacteriaceae</taxon>
        <taxon>Corynebacterium</taxon>
    </lineage>
</organism>
<dbReference type="GeneID" id="1018877"/>
<dbReference type="InterPro" id="IPR016181">
    <property type="entry name" value="Acyl_CoA_acyltransferase"/>
</dbReference>